<reference evidence="2" key="1">
    <citation type="submission" date="2023-03" db="EMBL/GenBank/DDBJ databases">
        <title>Massive genome expansion in bonnet fungi (Mycena s.s.) driven by repeated elements and novel gene families across ecological guilds.</title>
        <authorList>
            <consortium name="Lawrence Berkeley National Laboratory"/>
            <person name="Harder C.B."/>
            <person name="Miyauchi S."/>
            <person name="Viragh M."/>
            <person name="Kuo A."/>
            <person name="Thoen E."/>
            <person name="Andreopoulos B."/>
            <person name="Lu D."/>
            <person name="Skrede I."/>
            <person name="Drula E."/>
            <person name="Henrissat B."/>
            <person name="Morin E."/>
            <person name="Kohler A."/>
            <person name="Barry K."/>
            <person name="LaButti K."/>
            <person name="Morin E."/>
            <person name="Salamov A."/>
            <person name="Lipzen A."/>
            <person name="Mereny Z."/>
            <person name="Hegedus B."/>
            <person name="Baldrian P."/>
            <person name="Stursova M."/>
            <person name="Weitz H."/>
            <person name="Taylor A."/>
            <person name="Grigoriev I.V."/>
            <person name="Nagy L.G."/>
            <person name="Martin F."/>
            <person name="Kauserud H."/>
        </authorList>
    </citation>
    <scope>NUCLEOTIDE SEQUENCE</scope>
    <source>
        <strain evidence="2">CBHHK200</strain>
    </source>
</reference>
<accession>A0AAD6S0D5</accession>
<dbReference type="EMBL" id="JARJCM010000351">
    <property type="protein sequence ID" value="KAJ7018183.1"/>
    <property type="molecule type" value="Genomic_DNA"/>
</dbReference>
<sequence length="340" mass="38258">MFAEPNERAAFERWARRCRLNPWQDGGVGARRENPVNVGIAASTPRRCARQCRVNARQCRVTARQSTSMRAGVGIILLDLEPGAFNFGFGITEIGPLVSCLKAKSGTFVKNGQLVVIRTGNEPKQPRQFFLAITFGQMSNLRKIRPSRGSKNSSEGTPVDYYCIPAWSEMWWLKKWLPQTLIHFKPESTKFMPRRNFSQTLVRTSSPVWIELHVRFDHWPKAEPESGGQFVRFTFELIFEPATTSLDCRNVGLREVSTVGIVSSDSVAKSLRQIGNVSNREKISLGKLNGSQSELKSLSHEPEYTNTFFHYPTTFNGTNQPAKHGAEPEPQARISSGILR</sequence>
<gene>
    <name evidence="2" type="ORF">C8F04DRAFT_1199250</name>
</gene>
<evidence type="ECO:0000313" key="2">
    <source>
        <dbReference type="EMBL" id="KAJ7018183.1"/>
    </source>
</evidence>
<organism evidence="2 3">
    <name type="scientific">Mycena alexandri</name>
    <dbReference type="NCBI Taxonomy" id="1745969"/>
    <lineage>
        <taxon>Eukaryota</taxon>
        <taxon>Fungi</taxon>
        <taxon>Dikarya</taxon>
        <taxon>Basidiomycota</taxon>
        <taxon>Agaricomycotina</taxon>
        <taxon>Agaricomycetes</taxon>
        <taxon>Agaricomycetidae</taxon>
        <taxon>Agaricales</taxon>
        <taxon>Marasmiineae</taxon>
        <taxon>Mycenaceae</taxon>
        <taxon>Mycena</taxon>
    </lineage>
</organism>
<keyword evidence="3" id="KW-1185">Reference proteome</keyword>
<proteinExistence type="predicted"/>
<dbReference type="Proteomes" id="UP001218188">
    <property type="component" value="Unassembled WGS sequence"/>
</dbReference>
<name>A0AAD6S0D5_9AGAR</name>
<dbReference type="AlphaFoldDB" id="A0AAD6S0D5"/>
<feature type="region of interest" description="Disordered" evidence="1">
    <location>
        <begin position="315"/>
        <end position="340"/>
    </location>
</feature>
<protein>
    <submittedName>
        <fullName evidence="2">Uncharacterized protein</fullName>
    </submittedName>
</protein>
<evidence type="ECO:0000313" key="3">
    <source>
        <dbReference type="Proteomes" id="UP001218188"/>
    </source>
</evidence>
<evidence type="ECO:0000256" key="1">
    <source>
        <dbReference type="SAM" id="MobiDB-lite"/>
    </source>
</evidence>
<comment type="caution">
    <text evidence="2">The sequence shown here is derived from an EMBL/GenBank/DDBJ whole genome shotgun (WGS) entry which is preliminary data.</text>
</comment>